<keyword evidence="4" id="KW-0274">FAD</keyword>
<dbReference type="InterPro" id="IPR054585">
    <property type="entry name" value="NDH2-like_C"/>
</dbReference>
<evidence type="ECO:0000256" key="3">
    <source>
        <dbReference type="ARBA" id="ARBA00022630"/>
    </source>
</evidence>
<evidence type="ECO:0000256" key="1">
    <source>
        <dbReference type="ARBA" id="ARBA00005272"/>
    </source>
</evidence>
<keyword evidence="6" id="KW-0560">Oxidoreductase</keyword>
<evidence type="ECO:0000256" key="7">
    <source>
        <dbReference type="ARBA" id="ARBA00023027"/>
    </source>
</evidence>
<keyword evidence="13" id="KW-1185">Reference proteome</keyword>
<dbReference type="EMBL" id="FNAN01000002">
    <property type="protein sequence ID" value="SDD76344.1"/>
    <property type="molecule type" value="Genomic_DNA"/>
</dbReference>
<evidence type="ECO:0000256" key="8">
    <source>
        <dbReference type="ARBA" id="ARBA00047599"/>
    </source>
</evidence>
<dbReference type="STRING" id="659014.SAMN04487996_102137"/>
<dbReference type="InterPro" id="IPR023753">
    <property type="entry name" value="FAD/NAD-binding_dom"/>
</dbReference>
<name>A0A1G6XDM5_9BACT</name>
<comment type="catalytic activity">
    <reaction evidence="8">
        <text>a quinone + NADH + H(+) = a quinol + NAD(+)</text>
        <dbReference type="Rhea" id="RHEA:46160"/>
        <dbReference type="ChEBI" id="CHEBI:15378"/>
        <dbReference type="ChEBI" id="CHEBI:24646"/>
        <dbReference type="ChEBI" id="CHEBI:57540"/>
        <dbReference type="ChEBI" id="CHEBI:57945"/>
        <dbReference type="ChEBI" id="CHEBI:132124"/>
        <dbReference type="EC" id="1.6.5.9"/>
    </reaction>
</comment>
<evidence type="ECO:0000256" key="6">
    <source>
        <dbReference type="ARBA" id="ARBA00023002"/>
    </source>
</evidence>
<dbReference type="EC" id="1.6.5.9" evidence="2"/>
<evidence type="ECO:0000313" key="12">
    <source>
        <dbReference type="EMBL" id="SDD76344.1"/>
    </source>
</evidence>
<dbReference type="PRINTS" id="PR00368">
    <property type="entry name" value="FADPNR"/>
</dbReference>
<sequence>MRDAVPADAFGMVINASTRCGANTGRQTCSNMDSKKVVIVGGGFGGINLAQKLSRNKSFQIVLVDKNNYNFFPPLLYQVATGFLEASNVSYPFRKFFQDKNNLRFSLGAFERVFPNEKKIATESGDIYYDYLIFATGTETNYFGMENVRKNAVPMKTVQDALALRNHVLRLKEQASKKTDAATRRKLLSIVVAGAGPTGVEVSGMLAEMHKGIFKKDYPELKREEVQIYLVDALPVVLNPMSKKSQEETLAELRGLGIEVLLDHAVKDYDNGIVTFANGKTIETETLIWTSGVTATALPGLPEDVLGKGKRVLVDAYNRVKGFDDVFAIGDICLMNADEKFPNGHPQLAQVAIQQGRNLAHNLPLWRGGKSPKAFEYNDKGTMAIIGINKAVADLPGLHFKGFIAYFLWLVVHLFSLIRYRNQVKTFYNWMVAFFTRDQSLRFIMDSKPEKPAH</sequence>
<evidence type="ECO:0000256" key="5">
    <source>
        <dbReference type="ARBA" id="ARBA00022946"/>
    </source>
</evidence>
<dbReference type="PRINTS" id="PR00411">
    <property type="entry name" value="PNDRDTASEI"/>
</dbReference>
<evidence type="ECO:0000259" key="10">
    <source>
        <dbReference type="Pfam" id="PF07992"/>
    </source>
</evidence>
<keyword evidence="3" id="KW-0285">Flavoprotein</keyword>
<accession>A0A1G6XDM5</accession>
<dbReference type="Gene3D" id="3.50.50.100">
    <property type="match status" value="1"/>
</dbReference>
<keyword evidence="9" id="KW-0472">Membrane</keyword>
<protein>
    <recommendedName>
        <fullName evidence="2">NADH:ubiquinone reductase (non-electrogenic)</fullName>
        <ecNumber evidence="2">1.6.5.9</ecNumber>
    </recommendedName>
</protein>
<dbReference type="PANTHER" id="PTHR43706">
    <property type="entry name" value="NADH DEHYDROGENASE"/>
    <property type="match status" value="1"/>
</dbReference>
<evidence type="ECO:0000313" key="13">
    <source>
        <dbReference type="Proteomes" id="UP000198748"/>
    </source>
</evidence>
<keyword evidence="7" id="KW-0520">NAD</keyword>
<dbReference type="AlphaFoldDB" id="A0A1G6XDM5"/>
<evidence type="ECO:0000259" key="11">
    <source>
        <dbReference type="Pfam" id="PF22366"/>
    </source>
</evidence>
<keyword evidence="9" id="KW-0812">Transmembrane</keyword>
<keyword evidence="9" id="KW-1133">Transmembrane helix</keyword>
<feature type="transmembrane region" description="Helical" evidence="9">
    <location>
        <begin position="398"/>
        <end position="418"/>
    </location>
</feature>
<dbReference type="InterPro" id="IPR036188">
    <property type="entry name" value="FAD/NAD-bd_sf"/>
</dbReference>
<feature type="domain" description="FAD/NAD(P)-binding" evidence="10">
    <location>
        <begin position="35"/>
        <end position="356"/>
    </location>
</feature>
<dbReference type="Pfam" id="PF22366">
    <property type="entry name" value="NDH2_C"/>
    <property type="match status" value="1"/>
</dbReference>
<comment type="similarity">
    <text evidence="1">Belongs to the NADH dehydrogenase family.</text>
</comment>
<dbReference type="PANTHER" id="PTHR43706:SF47">
    <property type="entry name" value="EXTERNAL NADH-UBIQUINONE OXIDOREDUCTASE 1, MITOCHONDRIAL-RELATED"/>
    <property type="match status" value="1"/>
</dbReference>
<evidence type="ECO:0000256" key="4">
    <source>
        <dbReference type="ARBA" id="ARBA00022827"/>
    </source>
</evidence>
<keyword evidence="5" id="KW-0809">Transit peptide</keyword>
<dbReference type="GO" id="GO:0050136">
    <property type="term" value="F:NADH dehydrogenase (quinone) (non-electrogenic) activity"/>
    <property type="evidence" value="ECO:0007669"/>
    <property type="project" value="UniProtKB-EC"/>
</dbReference>
<evidence type="ECO:0000256" key="2">
    <source>
        <dbReference type="ARBA" id="ARBA00012637"/>
    </source>
</evidence>
<dbReference type="InterPro" id="IPR045024">
    <property type="entry name" value="NDH-2"/>
</dbReference>
<reference evidence="13" key="1">
    <citation type="submission" date="2016-10" db="EMBL/GenBank/DDBJ databases">
        <authorList>
            <person name="Varghese N."/>
            <person name="Submissions S."/>
        </authorList>
    </citation>
    <scope>NUCLEOTIDE SEQUENCE [LARGE SCALE GENOMIC DNA]</scope>
    <source>
        <strain evidence="13">DSM 25329</strain>
    </source>
</reference>
<proteinExistence type="inferred from homology"/>
<evidence type="ECO:0000256" key="9">
    <source>
        <dbReference type="SAM" id="Phobius"/>
    </source>
</evidence>
<dbReference type="Proteomes" id="UP000198748">
    <property type="component" value="Unassembled WGS sequence"/>
</dbReference>
<dbReference type="Pfam" id="PF07992">
    <property type="entry name" value="Pyr_redox_2"/>
    <property type="match status" value="1"/>
</dbReference>
<gene>
    <name evidence="12" type="ORF">SAMN04487996_102137</name>
</gene>
<feature type="domain" description="External alternative NADH-ubiquinone oxidoreductase-like C-terminal" evidence="11">
    <location>
        <begin position="380"/>
        <end position="437"/>
    </location>
</feature>
<organism evidence="12 13">
    <name type="scientific">Dyadobacter soli</name>
    <dbReference type="NCBI Taxonomy" id="659014"/>
    <lineage>
        <taxon>Bacteria</taxon>
        <taxon>Pseudomonadati</taxon>
        <taxon>Bacteroidota</taxon>
        <taxon>Cytophagia</taxon>
        <taxon>Cytophagales</taxon>
        <taxon>Spirosomataceae</taxon>
        <taxon>Dyadobacter</taxon>
    </lineage>
</organism>
<dbReference type="SUPFAM" id="SSF51905">
    <property type="entry name" value="FAD/NAD(P)-binding domain"/>
    <property type="match status" value="2"/>
</dbReference>